<gene>
    <name evidence="2" type="ORF">A2419_02460</name>
</gene>
<dbReference type="STRING" id="1797247.A2419_02460"/>
<keyword evidence="1" id="KW-0472">Membrane</keyword>
<name>A0A1F4Y4F5_9BACT</name>
<keyword evidence="1" id="KW-1133">Transmembrane helix</keyword>
<evidence type="ECO:0000256" key="1">
    <source>
        <dbReference type="SAM" id="Phobius"/>
    </source>
</evidence>
<proteinExistence type="predicted"/>
<protein>
    <submittedName>
        <fullName evidence="2">Uncharacterized protein</fullName>
    </submittedName>
</protein>
<organism evidence="2 3">
    <name type="scientific">Candidatus Adlerbacteria bacterium RIFOXYC1_FULL_48_26</name>
    <dbReference type="NCBI Taxonomy" id="1797247"/>
    <lineage>
        <taxon>Bacteria</taxon>
        <taxon>Candidatus Adleribacteriota</taxon>
    </lineage>
</organism>
<dbReference type="Proteomes" id="UP000176568">
    <property type="component" value="Unassembled WGS sequence"/>
</dbReference>
<dbReference type="AlphaFoldDB" id="A0A1F4Y4F5"/>
<accession>A0A1F4Y4F5</accession>
<comment type="caution">
    <text evidence="2">The sequence shown here is derived from an EMBL/GenBank/DDBJ whole genome shotgun (WGS) entry which is preliminary data.</text>
</comment>
<keyword evidence="1" id="KW-0812">Transmembrane</keyword>
<feature type="transmembrane region" description="Helical" evidence="1">
    <location>
        <begin position="49"/>
        <end position="73"/>
    </location>
</feature>
<dbReference type="EMBL" id="MEXB01000002">
    <property type="protein sequence ID" value="OGC88867.1"/>
    <property type="molecule type" value="Genomic_DNA"/>
</dbReference>
<reference evidence="2 3" key="1">
    <citation type="journal article" date="2016" name="Nat. Commun.">
        <title>Thousands of microbial genomes shed light on interconnected biogeochemical processes in an aquifer system.</title>
        <authorList>
            <person name="Anantharaman K."/>
            <person name="Brown C.T."/>
            <person name="Hug L.A."/>
            <person name="Sharon I."/>
            <person name="Castelle C.J."/>
            <person name="Probst A.J."/>
            <person name="Thomas B.C."/>
            <person name="Singh A."/>
            <person name="Wilkins M.J."/>
            <person name="Karaoz U."/>
            <person name="Brodie E.L."/>
            <person name="Williams K.H."/>
            <person name="Hubbard S.S."/>
            <person name="Banfield J.F."/>
        </authorList>
    </citation>
    <scope>NUCLEOTIDE SEQUENCE [LARGE SCALE GENOMIC DNA]</scope>
</reference>
<evidence type="ECO:0000313" key="2">
    <source>
        <dbReference type="EMBL" id="OGC88867.1"/>
    </source>
</evidence>
<sequence length="95" mass="11128">MSFQKSSHQIRQKRDYFMKWSGFWGIIGIVFLLLFMFSGSPERPFIREIVVVCGIGAIAWFVAMLVFLIWHLIDSHARHSTPRPVFPVPDRYRSA</sequence>
<feature type="transmembrane region" description="Helical" evidence="1">
    <location>
        <begin position="20"/>
        <end position="37"/>
    </location>
</feature>
<evidence type="ECO:0000313" key="3">
    <source>
        <dbReference type="Proteomes" id="UP000176568"/>
    </source>
</evidence>